<reference evidence="1 2" key="1">
    <citation type="submission" date="2020-07" db="EMBL/GenBank/DDBJ databases">
        <title>Comparative genomics of pyrophilous fungi reveals a link between fire events and developmental genes.</title>
        <authorList>
            <consortium name="DOE Joint Genome Institute"/>
            <person name="Steindorff A.S."/>
            <person name="Carver A."/>
            <person name="Calhoun S."/>
            <person name="Stillman K."/>
            <person name="Liu H."/>
            <person name="Lipzen A."/>
            <person name="Pangilinan J."/>
            <person name="Labutti K."/>
            <person name="Bruns T.D."/>
            <person name="Grigoriev I.V."/>
        </authorList>
    </citation>
    <scope>NUCLEOTIDE SEQUENCE [LARGE SCALE GENOMIC DNA]</scope>
    <source>
        <strain evidence="1 2">CBS 144469</strain>
    </source>
</reference>
<accession>A0A8H6M7P1</accession>
<evidence type="ECO:0000313" key="1">
    <source>
        <dbReference type="EMBL" id="KAF6758913.1"/>
    </source>
</evidence>
<evidence type="ECO:0000313" key="2">
    <source>
        <dbReference type="Proteomes" id="UP000521943"/>
    </source>
</evidence>
<dbReference type="OrthoDB" id="10373250at2759"/>
<dbReference type="Proteomes" id="UP000521943">
    <property type="component" value="Unassembled WGS sequence"/>
</dbReference>
<dbReference type="AlphaFoldDB" id="A0A8H6M7P1"/>
<organism evidence="1 2">
    <name type="scientific">Ephemerocybe angulata</name>
    <dbReference type="NCBI Taxonomy" id="980116"/>
    <lineage>
        <taxon>Eukaryota</taxon>
        <taxon>Fungi</taxon>
        <taxon>Dikarya</taxon>
        <taxon>Basidiomycota</taxon>
        <taxon>Agaricomycotina</taxon>
        <taxon>Agaricomycetes</taxon>
        <taxon>Agaricomycetidae</taxon>
        <taxon>Agaricales</taxon>
        <taxon>Agaricineae</taxon>
        <taxon>Psathyrellaceae</taxon>
        <taxon>Ephemerocybe</taxon>
    </lineage>
</organism>
<dbReference type="EMBL" id="JACGCI010000017">
    <property type="protein sequence ID" value="KAF6758913.1"/>
    <property type="molecule type" value="Genomic_DNA"/>
</dbReference>
<gene>
    <name evidence="1" type="ORF">DFP72DRAFT_1167266</name>
</gene>
<proteinExistence type="predicted"/>
<comment type="caution">
    <text evidence="1">The sequence shown here is derived from an EMBL/GenBank/DDBJ whole genome shotgun (WGS) entry which is preliminary data.</text>
</comment>
<protein>
    <submittedName>
        <fullName evidence="1">Uncharacterized protein</fullName>
    </submittedName>
</protein>
<keyword evidence="2" id="KW-1185">Reference proteome</keyword>
<sequence length="222" mass="24829">MPTLHALVKTGLIRPNLRIAAIELNAWALQMQQKNPEFSYFAVGGLGAALCGQRRVTRDIDLRLSHLGKTEKLSMRNQPDWDIWSNPKTPNKIKAIIRIDEDPDRVKVDAVLVQPTDLAIYRKHNLINTIDGISVANPALLAITKLETLAVRGNTVKLPNDYLDLIWCLEELKEQGLEIPEEALEAGFPAGWEKMYARLGKAVEPAQVDILMNLLLELGIKP</sequence>
<name>A0A8H6M7P1_9AGAR</name>